<dbReference type="OrthoDB" id="2223083at2"/>
<evidence type="ECO:0000313" key="5">
    <source>
        <dbReference type="Proteomes" id="UP000187425"/>
    </source>
</evidence>
<dbReference type="InterPro" id="IPR037883">
    <property type="entry name" value="Knr4/Smi1-like_sf"/>
</dbReference>
<dbReference type="Proteomes" id="UP000187425">
    <property type="component" value="Unassembled WGS sequence"/>
</dbReference>
<dbReference type="Gene3D" id="3.40.1580.10">
    <property type="entry name" value="SMI1/KNR4-like"/>
    <property type="match status" value="1"/>
</dbReference>
<dbReference type="Pfam" id="PF14568">
    <property type="entry name" value="SUKH_6"/>
    <property type="match status" value="1"/>
</dbReference>
<dbReference type="EMBL" id="MPTD01000049">
    <property type="protein sequence ID" value="OMD43861.1"/>
    <property type="molecule type" value="Genomic_DNA"/>
</dbReference>
<dbReference type="SMART" id="SM00860">
    <property type="entry name" value="SMI1_KNR4"/>
    <property type="match status" value="1"/>
</dbReference>
<protein>
    <submittedName>
        <fullName evidence="3">SMI1/KNR4 family protein</fullName>
    </submittedName>
</protein>
<dbReference type="RefSeq" id="WP_076287114.1">
    <property type="nucleotide sequence ID" value="NZ_MPTD01000049.1"/>
</dbReference>
<dbReference type="AlphaFoldDB" id="A0A1R0Z7H1"/>
<dbReference type="EMBL" id="MPTW01000058">
    <property type="protein sequence ID" value="OME63438.1"/>
    <property type="molecule type" value="Genomic_DNA"/>
</dbReference>
<feature type="domain" description="Knr4/Smi1-like" evidence="1">
    <location>
        <begin position="11"/>
        <end position="154"/>
    </location>
</feature>
<name>A0A1R0Z7H1_9BACL</name>
<dbReference type="SUPFAM" id="SSF160631">
    <property type="entry name" value="SMI1/KNR4-like"/>
    <property type="match status" value="1"/>
</dbReference>
<evidence type="ECO:0000259" key="1">
    <source>
        <dbReference type="SMART" id="SM00860"/>
    </source>
</evidence>
<proteinExistence type="predicted"/>
<evidence type="ECO:0000313" key="2">
    <source>
        <dbReference type="EMBL" id="OMD43861.1"/>
    </source>
</evidence>
<sequence length="157" mass="18258">MNIKEDTIVYPLPIDSLLDKEESMWRVKLPIEYKVLLKKYNGGVPEYRSFLINQRSYAIDRFLCVLEETDSNDFGIYDIDVTLTRIEDRLTENEDLVGVELLPIAILFSGDYLCLDFKVSNEIPAVCVWDHEESGELEPVTYLVSESFEEFLEMLTE</sequence>
<comment type="caution">
    <text evidence="3">The sequence shown here is derived from an EMBL/GenBank/DDBJ whole genome shotgun (WGS) entry which is preliminary data.</text>
</comment>
<dbReference type="InterPro" id="IPR018958">
    <property type="entry name" value="Knr4/Smi1-like_dom"/>
</dbReference>
<reference evidence="3 5" key="1">
    <citation type="submission" date="2016-11" db="EMBL/GenBank/DDBJ databases">
        <title>Paenibacillus species isolates.</title>
        <authorList>
            <person name="Beno S.M."/>
        </authorList>
    </citation>
    <scope>NUCLEOTIDE SEQUENCE [LARGE SCALE GENOMIC DNA]</scope>
    <source>
        <strain evidence="3 5">FSL H7-0443</strain>
        <strain evidence="2 4">FSL R5-0923</strain>
    </source>
</reference>
<accession>A0A1R0Z7H1</accession>
<dbReference type="Proteomes" id="UP000187313">
    <property type="component" value="Unassembled WGS sequence"/>
</dbReference>
<evidence type="ECO:0000313" key="3">
    <source>
        <dbReference type="EMBL" id="OME63438.1"/>
    </source>
</evidence>
<evidence type="ECO:0000313" key="4">
    <source>
        <dbReference type="Proteomes" id="UP000187313"/>
    </source>
</evidence>
<gene>
    <name evidence="2" type="ORF">BSK51_30545</name>
    <name evidence="3" type="ORF">BSK65_29955</name>
</gene>
<organism evidence="3 5">
    <name type="scientific">Paenibacillus odorifer</name>
    <dbReference type="NCBI Taxonomy" id="189426"/>
    <lineage>
        <taxon>Bacteria</taxon>
        <taxon>Bacillati</taxon>
        <taxon>Bacillota</taxon>
        <taxon>Bacilli</taxon>
        <taxon>Bacillales</taxon>
        <taxon>Paenibacillaceae</taxon>
        <taxon>Paenibacillus</taxon>
    </lineage>
</organism>
<keyword evidence="4" id="KW-1185">Reference proteome</keyword>